<gene>
    <name evidence="2" type="ORF">GEAMG1_0194</name>
</gene>
<dbReference type="PANTHER" id="PTHR42792:SF1">
    <property type="entry name" value="FLAGELLAR HOOK-ASSOCIATED PROTEIN 3"/>
    <property type="match status" value="1"/>
</dbReference>
<evidence type="ECO:0000259" key="1">
    <source>
        <dbReference type="Pfam" id="PF00669"/>
    </source>
</evidence>
<dbReference type="PANTHER" id="PTHR42792">
    <property type="entry name" value="FLAGELLIN"/>
    <property type="match status" value="1"/>
</dbReference>
<dbReference type="InterPro" id="IPR001492">
    <property type="entry name" value="Flagellin"/>
</dbReference>
<dbReference type="EMBL" id="OW150024">
    <property type="protein sequence ID" value="CAH2030016.1"/>
    <property type="molecule type" value="Genomic_DNA"/>
</dbReference>
<protein>
    <submittedName>
        <fullName evidence="2">Flagellar hook-associated protein flgL</fullName>
    </submittedName>
</protein>
<dbReference type="NCBIfam" id="TIGR02550">
    <property type="entry name" value="flagell_flgL"/>
    <property type="match status" value="1"/>
</dbReference>
<dbReference type="RefSeq" id="WP_305730989.1">
    <property type="nucleotide sequence ID" value="NZ_OW150024.1"/>
</dbReference>
<dbReference type="Gene3D" id="1.20.1330.10">
    <property type="entry name" value="f41 fragment of flagellin, N-terminal domain"/>
    <property type="match status" value="1"/>
</dbReference>
<dbReference type="Proteomes" id="UP001295463">
    <property type="component" value="Chromosome"/>
</dbReference>
<keyword evidence="2" id="KW-0966">Cell projection</keyword>
<organism evidence="2 3">
    <name type="scientific">Trichlorobacter ammonificans</name>
    <dbReference type="NCBI Taxonomy" id="2916410"/>
    <lineage>
        <taxon>Bacteria</taxon>
        <taxon>Pseudomonadati</taxon>
        <taxon>Thermodesulfobacteriota</taxon>
        <taxon>Desulfuromonadia</taxon>
        <taxon>Geobacterales</taxon>
        <taxon>Geobacteraceae</taxon>
        <taxon>Trichlorobacter</taxon>
    </lineage>
</organism>
<dbReference type="InterPro" id="IPR013384">
    <property type="entry name" value="Flagell_FlgL"/>
</dbReference>
<name>A0ABN8HEP6_9BACT</name>
<dbReference type="SUPFAM" id="SSF64518">
    <property type="entry name" value="Phase 1 flagellin"/>
    <property type="match status" value="1"/>
</dbReference>
<dbReference type="InterPro" id="IPR001029">
    <property type="entry name" value="Flagellin_N"/>
</dbReference>
<dbReference type="Pfam" id="PF00669">
    <property type="entry name" value="Flagellin_N"/>
    <property type="match status" value="1"/>
</dbReference>
<evidence type="ECO:0000313" key="2">
    <source>
        <dbReference type="EMBL" id="CAH2030016.1"/>
    </source>
</evidence>
<reference evidence="2 3" key="1">
    <citation type="submission" date="2022-03" db="EMBL/GenBank/DDBJ databases">
        <authorList>
            <person name="Koch H."/>
        </authorList>
    </citation>
    <scope>NUCLEOTIDE SEQUENCE [LARGE SCALE GENOMIC DNA]</scope>
    <source>
        <strain evidence="2 3">G1</strain>
    </source>
</reference>
<feature type="domain" description="Flagellin N-terminal" evidence="1">
    <location>
        <begin position="5"/>
        <end position="140"/>
    </location>
</feature>
<keyword evidence="2" id="KW-0282">Flagellum</keyword>
<accession>A0ABN8HEP6</accession>
<proteinExistence type="predicted"/>
<keyword evidence="2" id="KW-0969">Cilium</keyword>
<sequence length="305" mass="33389">MRITPNITINNSLHNIQTSRALLDSIQEKIASGKNYNRISDDPVMARLLVGINDRFGANEQYRSNISKANIWLKMTSTTLDGMAATMKEVKSLIGTIPIDNNDPTTRNNIAYQLTLMREQLADMGNTQLENQYIFSGTDTTTQPYNRAVQDPPVAGDYQGNSAVTKVQIDFNATETMNIPGSDVLGGGTPPPARVDILKELDTLIATLKAGPISASDRTTYANLMEQGAQQIQTAQVTAATRVKRLDLMSKMLDNTKNTLETVFSNVQNADYAKLGVELSQQKAAFEATLSSTAKISQMSLLDYL</sequence>
<evidence type="ECO:0000313" key="3">
    <source>
        <dbReference type="Proteomes" id="UP001295463"/>
    </source>
</evidence>
<keyword evidence="3" id="KW-1185">Reference proteome</keyword>